<organism evidence="1 2">
    <name type="scientific">Methanocella paludicola (strain DSM 17711 / JCM 13418 / NBRC 101707 / SANAE)</name>
    <dbReference type="NCBI Taxonomy" id="304371"/>
    <lineage>
        <taxon>Archaea</taxon>
        <taxon>Methanobacteriati</taxon>
        <taxon>Methanobacteriota</taxon>
        <taxon>Stenosarchaea group</taxon>
        <taxon>Methanomicrobia</taxon>
        <taxon>Methanocellales</taxon>
        <taxon>Methanocellaceae</taxon>
        <taxon>Methanocella</taxon>
    </lineage>
</organism>
<evidence type="ECO:0000313" key="1">
    <source>
        <dbReference type="EMBL" id="BAI60863.1"/>
    </source>
</evidence>
<dbReference type="InParanoid" id="D1YWP1"/>
<dbReference type="OrthoDB" id="383521at2157"/>
<dbReference type="EMBL" id="AP011532">
    <property type="protein sequence ID" value="BAI60863.1"/>
    <property type="molecule type" value="Genomic_DNA"/>
</dbReference>
<dbReference type="AlphaFoldDB" id="D1YWP1"/>
<accession>D1YWP1</accession>
<dbReference type="RefSeq" id="WP_012899542.1">
    <property type="nucleotide sequence ID" value="NC_013665.1"/>
</dbReference>
<sequence length="136" mass="14906">MQDVSAAIQGGHDGIELIDVVFVFSNVKLVRELVQDHIRQLEELGDVSKGQTEGMREMIIAKQKSLYLSLSEVERLLENIIDASITPQARSEGMHNIQLNSEQSRAMVGAIVFAINHMSKFVPGSGIGTGLPESIF</sequence>
<dbReference type="GeneID" id="8680829"/>
<protein>
    <submittedName>
        <fullName evidence="1">Uncharacterized protein</fullName>
    </submittedName>
</protein>
<keyword evidence="2" id="KW-1185">Reference proteome</keyword>
<dbReference type="KEGG" id="mpd:MCP_0791"/>
<dbReference type="Proteomes" id="UP000001882">
    <property type="component" value="Chromosome"/>
</dbReference>
<gene>
    <name evidence="1" type="ordered locus">MCP_0791</name>
</gene>
<proteinExistence type="predicted"/>
<reference evidence="2" key="3">
    <citation type="journal article" date="2011" name="PLoS ONE">
        <title>Genome sequence of a mesophilic hydrogenotrophic methanogen Methanocella paludicola, the first cultivated representative of the order Methanocellales.</title>
        <authorList>
            <person name="Sakai S."/>
            <person name="Takaki Y."/>
            <person name="Shimamura S."/>
            <person name="Sekine M."/>
            <person name="Tajima T."/>
            <person name="Kosugi H."/>
            <person name="Ichikawa N."/>
            <person name="Tasumi E."/>
            <person name="Hiraki A.T."/>
            <person name="Shimizu A."/>
            <person name="Kato Y."/>
            <person name="Nishiko R."/>
            <person name="Mori K."/>
            <person name="Fujita N."/>
            <person name="Imachi H."/>
            <person name="Takai K."/>
        </authorList>
    </citation>
    <scope>NUCLEOTIDE SEQUENCE [LARGE SCALE GENOMIC DNA]</scope>
    <source>
        <strain evidence="2">DSM 17711 / JCM 13418 / NBRC 101707 / SANAE</strain>
    </source>
</reference>
<name>D1YWP1_METPS</name>
<evidence type="ECO:0000313" key="2">
    <source>
        <dbReference type="Proteomes" id="UP000001882"/>
    </source>
</evidence>
<dbReference type="eggNOG" id="arCOG12599">
    <property type="taxonomic scope" value="Archaea"/>
</dbReference>
<reference evidence="1 2" key="1">
    <citation type="journal article" date="2007" name="Appl. Environ. Microbiol.">
        <title>Isolation of key methanogens for global methane emission from rice paddy fields: a novel isolate affiliated with the clone cluster rice cluster I.</title>
        <authorList>
            <person name="Sakai S."/>
            <person name="Imachi H."/>
            <person name="Sekiguchi Y."/>
            <person name="Ohashi A."/>
            <person name="Harada H."/>
            <person name="Kamagata Y."/>
        </authorList>
    </citation>
    <scope>NUCLEOTIDE SEQUENCE [LARGE SCALE GENOMIC DNA]</scope>
    <source>
        <strain evidence="2">DSM 17711 / JCM 13418 / NBRC 101707 / SANAE</strain>
    </source>
</reference>
<reference evidence="1 2" key="2">
    <citation type="journal article" date="2008" name="Int. J. Syst. Evol. Microbiol.">
        <title>Methanocella paludicola gen. nov., sp. nov., a methane-producing archaeon, the first isolate of the lineage 'Rice Cluster I', and proposal of the new archaeal order Methanocellales ord. nov.</title>
        <authorList>
            <person name="Sakai S."/>
            <person name="Imachi H."/>
            <person name="Hanada S."/>
            <person name="Ohashi A."/>
            <person name="Harada H."/>
            <person name="Kamagata Y."/>
        </authorList>
    </citation>
    <scope>NUCLEOTIDE SEQUENCE [LARGE SCALE GENOMIC DNA]</scope>
    <source>
        <strain evidence="2">DSM 17711 / JCM 13418 / NBRC 101707 / SANAE</strain>
    </source>
</reference>